<keyword evidence="4" id="KW-0597">Phosphoprotein</keyword>
<dbReference type="SMART" id="SM00826">
    <property type="entry name" value="PKS_DH"/>
    <property type="match status" value="2"/>
</dbReference>
<evidence type="ECO:0000256" key="6">
    <source>
        <dbReference type="ARBA" id="ARBA00023194"/>
    </source>
</evidence>
<dbReference type="Proteomes" id="UP000431901">
    <property type="component" value="Unassembled WGS sequence"/>
</dbReference>
<dbReference type="InterPro" id="IPR049551">
    <property type="entry name" value="PKS_DH_C"/>
</dbReference>
<dbReference type="InterPro" id="IPR006162">
    <property type="entry name" value="Ppantetheine_attach_site"/>
</dbReference>
<accession>A0A6I4WC35</accession>
<dbReference type="InterPro" id="IPR014031">
    <property type="entry name" value="Ketoacyl_synth_C"/>
</dbReference>
<dbReference type="CDD" id="cd00833">
    <property type="entry name" value="PKS"/>
    <property type="match status" value="2"/>
</dbReference>
<comment type="caution">
    <text evidence="9">Lacks conserved residue(s) required for the propagation of feature annotation.</text>
</comment>
<dbReference type="InterPro" id="IPR057326">
    <property type="entry name" value="KR_dom"/>
</dbReference>
<dbReference type="Pfam" id="PF00109">
    <property type="entry name" value="ketoacyl-synt"/>
    <property type="match status" value="2"/>
</dbReference>
<dbReference type="InterPro" id="IPR049900">
    <property type="entry name" value="PKS_mFAS_DH"/>
</dbReference>
<dbReference type="InterPro" id="IPR020807">
    <property type="entry name" value="PKS_DH"/>
</dbReference>
<name>A0A6I4WC35_9ACTN</name>
<dbReference type="SUPFAM" id="SSF53901">
    <property type="entry name" value="Thiolase-like"/>
    <property type="match status" value="2"/>
</dbReference>
<feature type="active site" description="Proton acceptor; for dehydratase activity" evidence="9">
    <location>
        <position position="2581"/>
    </location>
</feature>
<reference evidence="13 14" key="1">
    <citation type="submission" date="2019-12" db="EMBL/GenBank/DDBJ databases">
        <title>Nocardia macrotermitis sp. nov. and Nocardia aurantia sp. nov., isolated from the gut of the fungus growing-termite Macrotermes natalensis.</title>
        <authorList>
            <person name="Christine B."/>
            <person name="Rene B."/>
        </authorList>
    </citation>
    <scope>NUCLEOTIDE SEQUENCE [LARGE SCALE GENOMIC DNA]</scope>
    <source>
        <strain evidence="13 14">DSM 102126</strain>
    </source>
</reference>
<dbReference type="Gene3D" id="3.40.50.720">
    <property type="entry name" value="NAD(P)-binding Rossmann-like Domain"/>
    <property type="match status" value="2"/>
</dbReference>
<comment type="caution">
    <text evidence="13">The sequence shown here is derived from an EMBL/GenBank/DDBJ whole genome shotgun (WGS) entry which is preliminary data.</text>
</comment>
<dbReference type="PANTHER" id="PTHR43775">
    <property type="entry name" value="FATTY ACID SYNTHASE"/>
    <property type="match status" value="1"/>
</dbReference>
<dbReference type="SUPFAM" id="SSF101173">
    <property type="entry name" value="Docking domain B of the erythromycin polyketide synthase (DEBS)"/>
    <property type="match status" value="1"/>
</dbReference>
<dbReference type="Gene3D" id="3.40.47.10">
    <property type="match status" value="2"/>
</dbReference>
<evidence type="ECO:0000256" key="3">
    <source>
        <dbReference type="ARBA" id="ARBA00022450"/>
    </source>
</evidence>
<keyword evidence="3" id="KW-0596">Phosphopantetheine</keyword>
<dbReference type="InterPro" id="IPR020806">
    <property type="entry name" value="PKS_PP-bd"/>
</dbReference>
<dbReference type="Pfam" id="PF21089">
    <property type="entry name" value="PKS_DH_N"/>
    <property type="match status" value="2"/>
</dbReference>
<keyword evidence="8" id="KW-0012">Acyltransferase</keyword>
<dbReference type="InterPro" id="IPR014043">
    <property type="entry name" value="Acyl_transferase_dom"/>
</dbReference>
<feature type="domain" description="Ketosynthase family 3 (KS3)" evidence="11">
    <location>
        <begin position="33"/>
        <end position="457"/>
    </location>
</feature>
<dbReference type="InterPro" id="IPR036736">
    <property type="entry name" value="ACP-like_sf"/>
</dbReference>
<evidence type="ECO:0000259" key="10">
    <source>
        <dbReference type="PROSITE" id="PS50075"/>
    </source>
</evidence>
<evidence type="ECO:0000313" key="13">
    <source>
        <dbReference type="EMBL" id="MXQ67208.1"/>
    </source>
</evidence>
<dbReference type="Pfam" id="PF16197">
    <property type="entry name" value="KAsynt_C_assoc"/>
    <property type="match status" value="2"/>
</dbReference>
<protein>
    <submittedName>
        <fullName evidence="13">SDR family NAD(P)-dependent oxidoreductase</fullName>
    </submittedName>
</protein>
<dbReference type="Pfam" id="PF08659">
    <property type="entry name" value="KR"/>
    <property type="match status" value="2"/>
</dbReference>
<feature type="domain" description="PKS/mFAS DH" evidence="12">
    <location>
        <begin position="901"/>
        <end position="1181"/>
    </location>
</feature>
<comment type="cofactor">
    <cofactor evidence="1">
        <name>pantetheine 4'-phosphate</name>
        <dbReference type="ChEBI" id="CHEBI:47942"/>
    </cofactor>
</comment>
<dbReference type="Pfam" id="PF00698">
    <property type="entry name" value="Acyl_transf_1"/>
    <property type="match status" value="2"/>
</dbReference>
<dbReference type="SUPFAM" id="SSF51735">
    <property type="entry name" value="NAD(P)-binding Rossmann-fold domains"/>
    <property type="match status" value="4"/>
</dbReference>
<dbReference type="InterPro" id="IPR013968">
    <property type="entry name" value="PKS_KR"/>
</dbReference>
<dbReference type="GO" id="GO:0004315">
    <property type="term" value="F:3-oxoacyl-[acyl-carrier-protein] synthase activity"/>
    <property type="evidence" value="ECO:0007669"/>
    <property type="project" value="InterPro"/>
</dbReference>
<dbReference type="SUPFAM" id="SSF55048">
    <property type="entry name" value="Probable ACP-binding domain of malonyl-CoA ACP transacylase"/>
    <property type="match status" value="2"/>
</dbReference>
<dbReference type="Pfam" id="PF02801">
    <property type="entry name" value="Ketoacyl-synt_C"/>
    <property type="match status" value="2"/>
</dbReference>
<dbReference type="PROSITE" id="PS00606">
    <property type="entry name" value="KS3_1"/>
    <property type="match status" value="2"/>
</dbReference>
<dbReference type="InterPro" id="IPR016039">
    <property type="entry name" value="Thiolase-like"/>
</dbReference>
<gene>
    <name evidence="13" type="ORF">GQ466_24630</name>
</gene>
<dbReference type="FunFam" id="3.40.47.10:FF:000019">
    <property type="entry name" value="Polyketide synthase type I"/>
    <property type="match status" value="2"/>
</dbReference>
<dbReference type="Pfam" id="PF08990">
    <property type="entry name" value="Docking"/>
    <property type="match status" value="1"/>
</dbReference>
<dbReference type="EMBL" id="WUTW01000006">
    <property type="protein sequence ID" value="MXQ67208.1"/>
    <property type="molecule type" value="Genomic_DNA"/>
</dbReference>
<dbReference type="Gene3D" id="3.30.70.3290">
    <property type="match status" value="2"/>
</dbReference>
<dbReference type="GO" id="GO:0031177">
    <property type="term" value="F:phosphopantetheine binding"/>
    <property type="evidence" value="ECO:0007669"/>
    <property type="project" value="InterPro"/>
</dbReference>
<dbReference type="SMART" id="SM01294">
    <property type="entry name" value="PKS_PP_betabranch"/>
    <property type="match status" value="2"/>
</dbReference>
<dbReference type="FunFam" id="1.10.1200.10:FF:000007">
    <property type="entry name" value="Probable polyketide synthase pks17"/>
    <property type="match status" value="2"/>
</dbReference>
<dbReference type="Pfam" id="PF22953">
    <property type="entry name" value="SpnB_Rossmann"/>
    <property type="match status" value="2"/>
</dbReference>
<feature type="domain" description="PKS/mFAS DH" evidence="12">
    <location>
        <begin position="2549"/>
        <end position="2821"/>
    </location>
</feature>
<evidence type="ECO:0000256" key="2">
    <source>
        <dbReference type="ARBA" id="ARBA00004792"/>
    </source>
</evidence>
<evidence type="ECO:0000256" key="8">
    <source>
        <dbReference type="ARBA" id="ARBA00023315"/>
    </source>
</evidence>
<dbReference type="InterPro" id="IPR015083">
    <property type="entry name" value="NorB/c/GfsB-D-like_docking"/>
</dbReference>
<dbReference type="InterPro" id="IPR055123">
    <property type="entry name" value="SpnB-like_Rossmann"/>
</dbReference>
<evidence type="ECO:0000256" key="5">
    <source>
        <dbReference type="ARBA" id="ARBA00022679"/>
    </source>
</evidence>
<evidence type="ECO:0000256" key="4">
    <source>
        <dbReference type="ARBA" id="ARBA00022553"/>
    </source>
</evidence>
<dbReference type="GO" id="GO:0006633">
    <property type="term" value="P:fatty acid biosynthetic process"/>
    <property type="evidence" value="ECO:0007669"/>
    <property type="project" value="InterPro"/>
</dbReference>
<dbReference type="InterPro" id="IPR009081">
    <property type="entry name" value="PP-bd_ACP"/>
</dbReference>
<dbReference type="InterPro" id="IPR042104">
    <property type="entry name" value="PKS_dehydratase_sf"/>
</dbReference>
<dbReference type="Gene3D" id="3.40.366.10">
    <property type="entry name" value="Malonyl-Coenzyme A Acyl Carrier Protein, domain 2"/>
    <property type="match status" value="2"/>
</dbReference>
<evidence type="ECO:0000313" key="14">
    <source>
        <dbReference type="Proteomes" id="UP000431901"/>
    </source>
</evidence>
<dbReference type="InterPro" id="IPR016036">
    <property type="entry name" value="Malonyl_transacylase_ACP-bd"/>
</dbReference>
<feature type="region of interest" description="C-terminal hotdog fold" evidence="9">
    <location>
        <begin position="2681"/>
        <end position="2821"/>
    </location>
</feature>
<dbReference type="PROSITE" id="PS50075">
    <property type="entry name" value="CARRIER"/>
    <property type="match status" value="2"/>
</dbReference>
<feature type="region of interest" description="C-terminal hotdog fold" evidence="9">
    <location>
        <begin position="1028"/>
        <end position="1181"/>
    </location>
</feature>
<dbReference type="PROSITE" id="PS52004">
    <property type="entry name" value="KS3_2"/>
    <property type="match status" value="2"/>
</dbReference>
<dbReference type="PROSITE" id="PS00012">
    <property type="entry name" value="PHOSPHOPANTETHEINE"/>
    <property type="match status" value="2"/>
</dbReference>
<keyword evidence="7" id="KW-0511">Multifunctional enzyme</keyword>
<evidence type="ECO:0000259" key="12">
    <source>
        <dbReference type="PROSITE" id="PS52019"/>
    </source>
</evidence>
<dbReference type="InterPro" id="IPR049552">
    <property type="entry name" value="PKS_DH_N"/>
</dbReference>
<evidence type="ECO:0000256" key="9">
    <source>
        <dbReference type="PROSITE-ProRule" id="PRU01363"/>
    </source>
</evidence>
<dbReference type="OrthoDB" id="4537517at2"/>
<comment type="pathway">
    <text evidence="2">Antibiotic biosynthesis.</text>
</comment>
<dbReference type="PANTHER" id="PTHR43775:SF51">
    <property type="entry name" value="INACTIVE PHENOLPHTHIOCEROL SYNTHESIS POLYKETIDE SYNTHASE TYPE I PKS1-RELATED"/>
    <property type="match status" value="1"/>
</dbReference>
<evidence type="ECO:0000256" key="7">
    <source>
        <dbReference type="ARBA" id="ARBA00023268"/>
    </source>
</evidence>
<dbReference type="InterPro" id="IPR020841">
    <property type="entry name" value="PKS_Beta-ketoAc_synthase_dom"/>
</dbReference>
<dbReference type="InterPro" id="IPR016035">
    <property type="entry name" value="Acyl_Trfase/lysoPLipase"/>
</dbReference>
<feature type="active site" description="Proton donor; for dehydratase activity" evidence="9">
    <location>
        <position position="2739"/>
    </location>
</feature>
<feature type="region of interest" description="N-terminal hotdog fold" evidence="9">
    <location>
        <begin position="2549"/>
        <end position="2668"/>
    </location>
</feature>
<feature type="region of interest" description="N-terminal hotdog fold" evidence="9">
    <location>
        <begin position="901"/>
        <end position="1019"/>
    </location>
</feature>
<dbReference type="InterPro" id="IPR032821">
    <property type="entry name" value="PKS_assoc"/>
</dbReference>
<feature type="domain" description="Carrier" evidence="10">
    <location>
        <begin position="3281"/>
        <end position="3356"/>
    </location>
</feature>
<proteinExistence type="predicted"/>
<organism evidence="13 14">
    <name type="scientific">Actinomadura rayongensis</name>
    <dbReference type="NCBI Taxonomy" id="1429076"/>
    <lineage>
        <taxon>Bacteria</taxon>
        <taxon>Bacillati</taxon>
        <taxon>Actinomycetota</taxon>
        <taxon>Actinomycetes</taxon>
        <taxon>Streptosporangiales</taxon>
        <taxon>Thermomonosporaceae</taxon>
        <taxon>Actinomadura</taxon>
    </lineage>
</organism>
<dbReference type="InterPro" id="IPR036291">
    <property type="entry name" value="NAD(P)-bd_dom_sf"/>
</dbReference>
<keyword evidence="5" id="KW-0808">Transferase</keyword>
<dbReference type="RefSeq" id="WP_161105398.1">
    <property type="nucleotide sequence ID" value="NZ_JBHLYI010000016.1"/>
</dbReference>
<dbReference type="PROSITE" id="PS52019">
    <property type="entry name" value="PKS_MFAS_DH"/>
    <property type="match status" value="2"/>
</dbReference>
<dbReference type="InterPro" id="IPR014030">
    <property type="entry name" value="Ketoacyl_synth_N"/>
</dbReference>
<dbReference type="InterPro" id="IPR018201">
    <property type="entry name" value="Ketoacyl_synth_AS"/>
</dbReference>
<dbReference type="Gene3D" id="3.10.129.110">
    <property type="entry name" value="Polyketide synthase dehydratase"/>
    <property type="match status" value="2"/>
</dbReference>
<dbReference type="Gene3D" id="1.10.1200.10">
    <property type="entry name" value="ACP-like"/>
    <property type="match status" value="2"/>
</dbReference>
<feature type="domain" description="Carrier" evidence="10">
    <location>
        <begin position="1597"/>
        <end position="1672"/>
    </location>
</feature>
<dbReference type="SUPFAM" id="SSF52151">
    <property type="entry name" value="FabD/lysophospholipase-like"/>
    <property type="match status" value="2"/>
</dbReference>
<dbReference type="SMART" id="SM00825">
    <property type="entry name" value="PKS_KS"/>
    <property type="match status" value="2"/>
</dbReference>
<evidence type="ECO:0000256" key="1">
    <source>
        <dbReference type="ARBA" id="ARBA00001957"/>
    </source>
</evidence>
<keyword evidence="14" id="KW-1185">Reference proteome</keyword>
<sequence length="3428" mass="358765">MVNEDKLRDYLKRVTAELHQTRQRLRDAESRAQEPIAVVAMSCRYPGGVTAPDELWNLVAGGTDAITPFPSDRGWNIEDLYDPDPHKIGTSYARHGGFLHDAAEFDPDFFGINFREAQAVDPQQRILLELAWEAIERAGIDPLALHGSHTGVYTGVMYDDYGARLSPAPQPYEGYIATGSATSVASGRISYTLGLHGPAITIDTACSSSLVALHLASQALHNHEIELALAGGVTLMATPDLFVEFSRQQGLAPDGRSKPFAAAANGVGWGEGAGLLLLERLSDAQRHGHPVLAVLRGSAINQDGTTSQISAPNGPSQQRVIRAALAAAGLTPADVDAVEAHGTGTRLGDPLEAQALLSTYGQGREHPLWLGSIKSNIGHTQAAAGVAGVIKMIESMRHGVLPKTLHVDAPTPEVDWDAGRVALLAEARDWPDTGRERRAGVSSFGISGTNAHVILEQAPAVEDAAERPAPRPSAWIISAKSAPALRDQADRLRGVTGADPRDVAHALATGRSSFAHRAVVVGRDAAELRASLAALAAEEDAPGVVTGVAGDPGKTVFVFPGQGSQWAGMAADLYATNAVFREHLDRCVQALSPYVTWDPTDLSPLESVDTVQPALWAIMVSLAHLWRESGVQPHAVVGHSQGEIAAAYIAGALSLEDAAAVVALRSKTLLTITGDTTMASIPLAAGDIDLPEGAHVAAFNSPTQTVISGDATALRELVESYQAQGIQARLVPVDYASHSPYVEPLRDELLEALKGIKPVEAKIPFYSTLHDAFIDTTTLTAEYWYENLRRPVLLRQAVEHLIESGHRTFIESSPHPVLTYPLQQISEDLTALHTLRRDQGDDVQFLTALANAHAHGVTVDWPAVLDTGSARHVELPTYPFQRRRLWLDPVADQGGIGAAGLRPAGHPLLSAVVALASGEGTVFTGRVSGPADETIGSTALLPAGALADLVLHAAERAGHTRVDDVVVHAPLTVPAEGAAQLQVAVADGELNVHSRPVADDDLPWTHHLSARLGAASAPAATGWLPPGADPVDPDAIYDRLADRDRRVGPLYQAIQRAWRHGDDQYAEVALPDDVDPSGHAVHPALIEAAFQLAYAERPGTALPGALGGVEVHATAGRELRLRVSPGPDGTATAVFADTEGAPVLTIERLALRAPAPGELSAAPRRPLYALDWQEVAAPAAPATGTWAFLDDVADDASAPEVVVAPVTVSDGDVPAAAHATVRHALGVLRDWLADPRFASSRLVVVTRNATGAAPDPVAAAVWGLVRSAQAENPGVFTLVDTVADVTLDDLAPAVATGEPQLALGPDGLSVPRLAAAEPAEPLTVGGTVLVTGATGALGGLVARHLVTEHGVTDLLLVSRRGADAPGAAELETDLTALGATVTFAACDTADRDAVAALLDGRTLGAIVHTAGVLRDATLAGLTDEHVEQVLRPKVDAAWNLHELAPETPLILFSSLAGVLGNPGQANYAAANTFLDALAGLRAAANLPGTSIAWGLWDEPGNLTGDLSDTDRARMVSGGVAALAPDEGLALFDAALAAGRPDVTAVRFELAGLREQAEQGTLPPVLRGLVRTSARRAATGSAAFAQRLAGRTEDERLDLVLDLVRTTTADVLRRPATDVIDAGRAFKELGFDSLTAVELRNRLNAFTGLRLPTTLVFDHPTPESLAARLLAELLDAGPAEIQAGPAATVAGDDPIAVVAIGCRFPGDVRSPEDLWRVLADETDVIGELPEDRHWDIDGLYDPEPGVPGRFYVKRGGFVYDAAGFDAEFFGISPREALAMDPQQRLLLEVAWEAFERASIDPTSLRGSRTGVFTGVIAQEYASPLRKVPDGVGGYFLTGTTTSVASGRIAYSLGLEGPAVTVDTACSSSLVALHLAAQALRSGECDLALAGGATIIASPSIFLEFSRQRGLAPDGRCKPFAASADGTGWAEGAGLLLLERLSDARRNGHEVLAVVSGTAVNQDGASNGLTAPNGPSQQRVIRQALANARLTPAEVDAVEAHGTGTTLGDPIEAQALLATYGQERETPLLLGAVKSNIGHTQAAAGVAGVIKMIEAMRNGRLPKTLHVDEPTPHVDWESGQVALVDAACDWPETGRPRRAGVSAFGISGTNAHVILEQAPGDERPEPAAAPPALPFLLSAKTEQAVRDQAVHLRDRLAADPDADLAAVARALRARAVFDHRAVVVGDDRESFLAGLDAVDVGVPGGKLAFLFTGQGSQRPEMGRELYDAYPVFAEALDAVLDRIDLPLKAVMFGNDLRLNDTQYTQTSLFALEVALFRLFESWGVKPDHLLGHSIGELAAAHVAGVLDLDDACKLVAARARLMQSLPSGGAMIALQAAEEDVLPHLNDSVSIAAVNGPKSVVISGDETAANEVARHFKARRLTVSHAFHSPLMDPILDEFREIASTLTYRAPEIPIATNTSGDVTTPEYWTDHIRNAVRFHDGLQELHAQGVTTFLELGPDPVLSTLASTALGDATAVAALRRDHPEPRTALTALGAAHAHGAAVDWDAVLGEGPAAYVEVPTYPFQRTPYWLDAPMTPAAAADLGLGDAEHPLLGAAVELADDGGTLFTGLLSLRTQPWIEDHTIGAAPLLPATAYVDLALHAAHHVGAEQVAELTLHAPLPLPEHGAVRVQLAVAPDGAFTIHSRPADDEGQPWTRHATGLLTGSAEPVEAPPVPVWPPTDASRLDVAALYDDLAGRDYHYGPLFQGLRAAWQDDDAVYAEVVLPAEEPGAFGLHPALLDAALHTVALGGLLPEHESGDQVWLPFAWSDVTLHAVGATAIRVRTAATGRPGQVTLTVTDQAGAPVADIGSVQFRATAADQIAPVRAGGDAQVYEIEWGPAASVPAAPDGWAVLAPGLPGPFTPYAGLDALLAALDDGADVPSTVLLPLAPAGDADPLAAAHALTAGLLGTLRAWLDDPRLEDARLVVVTRDGDLAHAPLWGLTRTAQTEHPGRFVLLGTDGTDASLAAIPAALATGEPQLLVRDGEPRTPRLAPARQDAALTLDPGAAVLITGGTGALGGLLARHLVTEHGIRHLVLVSRRGHATDGAIELEAELTAHGADVTVAACDTADRAALAGLLESLDVPLGAVVHAAGVLDDGILTALTPERLATVLRPKIDAAWNFHTLVPDTPLVLFSALAGVLGNAGQANYAAANTFLDALARHRRDAGLPAVSLAWGLWDKAGAMADRLDDGDRARIARAGIVPLTAERGLALFDAALDAGRAAVVTAGFDAATLRERGDALPPLLRGLVRRRPQRRAAEAAPAAVSLADQLAGLPADERRARVLDLVQGNVAAVLGIASADDVDPGRAFNELGFDSLMAVELRNRLGTATGLRLPATLVFDHPSPRALADELLTELAPGESGDGDLETRLRRALSTVPLTRLRDAGVLDALLQLTDLAEPAASGEAADVDDMDTDELIRLALGDDSAA</sequence>
<dbReference type="GO" id="GO:0004312">
    <property type="term" value="F:fatty acid synthase activity"/>
    <property type="evidence" value="ECO:0007669"/>
    <property type="project" value="TreeGrafter"/>
</dbReference>
<feature type="domain" description="Ketosynthase family 3 (KS3)" evidence="11">
    <location>
        <begin position="1691"/>
        <end position="2115"/>
    </location>
</feature>
<dbReference type="Pfam" id="PF00550">
    <property type="entry name" value="PP-binding"/>
    <property type="match status" value="2"/>
</dbReference>
<dbReference type="CDD" id="cd08956">
    <property type="entry name" value="KR_3_FAS_SDR_x"/>
    <property type="match status" value="2"/>
</dbReference>
<dbReference type="SMART" id="SM00822">
    <property type="entry name" value="PKS_KR"/>
    <property type="match status" value="2"/>
</dbReference>
<dbReference type="InterPro" id="IPR001227">
    <property type="entry name" value="Ac_transferase_dom_sf"/>
</dbReference>
<dbReference type="Pfam" id="PF14765">
    <property type="entry name" value="PS-DH"/>
    <property type="match status" value="2"/>
</dbReference>
<dbReference type="InterPro" id="IPR050091">
    <property type="entry name" value="PKS_NRPS_Biosynth_Enz"/>
</dbReference>
<dbReference type="SMART" id="SM00823">
    <property type="entry name" value="PKS_PP"/>
    <property type="match status" value="2"/>
</dbReference>
<keyword evidence="6" id="KW-0045">Antibiotic biosynthesis</keyword>
<dbReference type="GO" id="GO:0033068">
    <property type="term" value="P:macrolide biosynthetic process"/>
    <property type="evidence" value="ECO:0007669"/>
    <property type="project" value="UniProtKB-ARBA"/>
</dbReference>
<dbReference type="InterPro" id="IPR036299">
    <property type="entry name" value="Polyketide_synth_docking_sf"/>
</dbReference>
<dbReference type="SMART" id="SM00827">
    <property type="entry name" value="PKS_AT"/>
    <property type="match status" value="2"/>
</dbReference>
<evidence type="ECO:0000259" key="11">
    <source>
        <dbReference type="PROSITE" id="PS52004"/>
    </source>
</evidence>
<dbReference type="SUPFAM" id="SSF47336">
    <property type="entry name" value="ACP-like"/>
    <property type="match status" value="2"/>
</dbReference>